<evidence type="ECO:0000313" key="6">
    <source>
        <dbReference type="EMBL" id="QNG78209.1"/>
    </source>
</evidence>
<dbReference type="SMART" id="SM00342">
    <property type="entry name" value="HTH_ARAC"/>
    <property type="match status" value="1"/>
</dbReference>
<keyword evidence="1" id="KW-0678">Repressor</keyword>
<dbReference type="InterPro" id="IPR011051">
    <property type="entry name" value="RmlC_Cupin_sf"/>
</dbReference>
<evidence type="ECO:0000313" key="7">
    <source>
        <dbReference type="Proteomes" id="UP000515598"/>
    </source>
</evidence>
<evidence type="ECO:0000256" key="2">
    <source>
        <dbReference type="ARBA" id="ARBA00023015"/>
    </source>
</evidence>
<accession>A0AAX1IGH2</accession>
<dbReference type="SUPFAM" id="SSF51182">
    <property type="entry name" value="RmlC-like cupins"/>
    <property type="match status" value="1"/>
</dbReference>
<dbReference type="Proteomes" id="UP000515598">
    <property type="component" value="Chromosome"/>
</dbReference>
<dbReference type="InterPro" id="IPR014710">
    <property type="entry name" value="RmlC-like_jellyroll"/>
</dbReference>
<dbReference type="Gene3D" id="2.60.120.10">
    <property type="entry name" value="Jelly Rolls"/>
    <property type="match status" value="1"/>
</dbReference>
<protein>
    <submittedName>
        <fullName evidence="6">AraC family transcriptional regulator</fullName>
    </submittedName>
</protein>
<organism evidence="6 7">
    <name type="scientific">Stenotrophomonas maltophilia</name>
    <name type="common">Pseudomonas maltophilia</name>
    <name type="synonym">Xanthomonas maltophilia</name>
    <dbReference type="NCBI Taxonomy" id="40324"/>
    <lineage>
        <taxon>Bacteria</taxon>
        <taxon>Pseudomonadati</taxon>
        <taxon>Pseudomonadota</taxon>
        <taxon>Gammaproteobacteria</taxon>
        <taxon>Lysobacterales</taxon>
        <taxon>Lysobacteraceae</taxon>
        <taxon>Stenotrophomonas</taxon>
        <taxon>Stenotrophomonas maltophilia group</taxon>
    </lineage>
</organism>
<reference evidence="6 7" key="1">
    <citation type="submission" date="2020-08" db="EMBL/GenBank/DDBJ databases">
        <title>Phenotypic and transcriptomic analysis of seven clinical Stenotrophomonas maltophilia isolates identify a small set of shared and commonly regulated genes involved in biofilm lifestyle.</title>
        <authorList>
            <person name="Alio I."/>
            <person name="Gudzuhn M."/>
            <person name="Streit W."/>
        </authorList>
    </citation>
    <scope>NUCLEOTIDE SEQUENCE [LARGE SCALE GENOMIC DNA]</scope>
    <source>
        <strain evidence="6 7">UHH_SKK55</strain>
    </source>
</reference>
<dbReference type="InterPro" id="IPR003313">
    <property type="entry name" value="AraC-bd"/>
</dbReference>
<dbReference type="InterPro" id="IPR009057">
    <property type="entry name" value="Homeodomain-like_sf"/>
</dbReference>
<dbReference type="Pfam" id="PF12833">
    <property type="entry name" value="HTH_18"/>
    <property type="match status" value="1"/>
</dbReference>
<evidence type="ECO:0000256" key="3">
    <source>
        <dbReference type="ARBA" id="ARBA00023125"/>
    </source>
</evidence>
<dbReference type="Pfam" id="PF02311">
    <property type="entry name" value="AraC_binding"/>
    <property type="match status" value="1"/>
</dbReference>
<dbReference type="AlphaFoldDB" id="A0AAX1IGH2"/>
<feature type="domain" description="HTH araC/xylS-type" evidence="5">
    <location>
        <begin position="186"/>
        <end position="283"/>
    </location>
</feature>
<dbReference type="Gene3D" id="1.10.10.60">
    <property type="entry name" value="Homeodomain-like"/>
    <property type="match status" value="1"/>
</dbReference>
<proteinExistence type="predicted"/>
<dbReference type="SUPFAM" id="SSF46689">
    <property type="entry name" value="Homeodomain-like"/>
    <property type="match status" value="1"/>
</dbReference>
<evidence type="ECO:0000256" key="1">
    <source>
        <dbReference type="ARBA" id="ARBA00022491"/>
    </source>
</evidence>
<gene>
    <name evidence="6" type="ORF">GPNADHDJ_02424</name>
</gene>
<keyword evidence="3" id="KW-0238">DNA-binding</keyword>
<dbReference type="CDD" id="cd06124">
    <property type="entry name" value="cupin_NimR-like_N"/>
    <property type="match status" value="1"/>
</dbReference>
<dbReference type="PANTHER" id="PTHR11019">
    <property type="entry name" value="HTH-TYPE TRANSCRIPTIONAL REGULATOR NIMR"/>
    <property type="match status" value="1"/>
</dbReference>
<evidence type="ECO:0000256" key="4">
    <source>
        <dbReference type="ARBA" id="ARBA00023163"/>
    </source>
</evidence>
<dbReference type="InterPro" id="IPR018060">
    <property type="entry name" value="HTH_AraC"/>
</dbReference>
<keyword evidence="4" id="KW-0804">Transcription</keyword>
<sequence length="288" mass="31858">MLVIRRTGEFRYNDSQSLKMVNVRMARISLPGFDLDPDETDRPAVASRLQVAEHDAEIPVHEHRKGQLILALHGAVTCEVANALWIVPPQCGVWIPGGMPHSNRATANARLCYLFVEPGVVELPAQCVTLAISPMLREMILHLADAPLDYPDGSHTDRLARVLLDELVQMPAEHLSLPVSPHPKVRALAAALSADPADRSTIAQWAVRLALGERTLTRLIERETGLSFGRWRQQLHLLIAIRELAAGAPVQRVSETLGYESVTAFITMFKKALGLSPARYFAVRLRGR</sequence>
<dbReference type="GO" id="GO:0043565">
    <property type="term" value="F:sequence-specific DNA binding"/>
    <property type="evidence" value="ECO:0007669"/>
    <property type="project" value="InterPro"/>
</dbReference>
<dbReference type="PROSITE" id="PS01124">
    <property type="entry name" value="HTH_ARAC_FAMILY_2"/>
    <property type="match status" value="1"/>
</dbReference>
<name>A0AAX1IGH2_STEMA</name>
<dbReference type="PANTHER" id="PTHR11019:SF199">
    <property type="entry name" value="HTH-TYPE TRANSCRIPTIONAL REGULATOR NIMR"/>
    <property type="match status" value="1"/>
</dbReference>
<dbReference type="EMBL" id="CP060025">
    <property type="protein sequence ID" value="QNG78209.1"/>
    <property type="molecule type" value="Genomic_DNA"/>
</dbReference>
<keyword evidence="2" id="KW-0805">Transcription regulation</keyword>
<dbReference type="GO" id="GO:0003700">
    <property type="term" value="F:DNA-binding transcription factor activity"/>
    <property type="evidence" value="ECO:0007669"/>
    <property type="project" value="InterPro"/>
</dbReference>
<evidence type="ECO:0000259" key="5">
    <source>
        <dbReference type="PROSITE" id="PS01124"/>
    </source>
</evidence>
<dbReference type="FunFam" id="1.10.10.60:FF:000132">
    <property type="entry name" value="AraC family transcriptional regulator"/>
    <property type="match status" value="1"/>
</dbReference>